<reference evidence="2 3" key="1">
    <citation type="submission" date="2019-07" db="EMBL/GenBank/DDBJ databases">
        <title>Whole genome shotgun sequence of Cyclobacterium qasimii NBRC 106168.</title>
        <authorList>
            <person name="Hosoyama A."/>
            <person name="Uohara A."/>
            <person name="Ohji S."/>
            <person name="Ichikawa N."/>
        </authorList>
    </citation>
    <scope>NUCLEOTIDE SEQUENCE [LARGE SCALE GENOMIC DNA]</scope>
    <source>
        <strain evidence="2 3">NBRC 106168</strain>
    </source>
</reference>
<dbReference type="Gene3D" id="1.20.120.450">
    <property type="entry name" value="dinb family like domain"/>
    <property type="match status" value="1"/>
</dbReference>
<evidence type="ECO:0000259" key="1">
    <source>
        <dbReference type="Pfam" id="PF12867"/>
    </source>
</evidence>
<evidence type="ECO:0000313" key="2">
    <source>
        <dbReference type="EMBL" id="GEO22926.1"/>
    </source>
</evidence>
<dbReference type="RefSeq" id="WP_020891150.1">
    <property type="nucleotide sequence ID" value="NZ_BJYV01000018.1"/>
</dbReference>
<dbReference type="Pfam" id="PF12867">
    <property type="entry name" value="DinB_2"/>
    <property type="match status" value="1"/>
</dbReference>
<protein>
    <submittedName>
        <fullName evidence="2">Putative metal-dependent hydrolase</fullName>
    </submittedName>
</protein>
<dbReference type="InterPro" id="IPR024775">
    <property type="entry name" value="DinB-like"/>
</dbReference>
<feature type="domain" description="DinB-like" evidence="1">
    <location>
        <begin position="32"/>
        <end position="168"/>
    </location>
</feature>
<sequence>MDIQKLKFPIGEYIPNKNPSSDLIALWISEIEDFPARVQDLTRNISVEKLNWRYRPGGWKVKQVIHHCSDSHMNSLIRFKLTLTENHPTIKPYFEDKWAELIDSQDNDISYSLKLLNGLHEKWGVLLRSLSNEQMSLEYTHPVHGEKFNLAETIGNYAWHCNHHLGHIKNGIASNGKYH</sequence>
<dbReference type="GO" id="GO:0016787">
    <property type="term" value="F:hydrolase activity"/>
    <property type="evidence" value="ECO:0007669"/>
    <property type="project" value="UniProtKB-KW"/>
</dbReference>
<evidence type="ECO:0000313" key="3">
    <source>
        <dbReference type="Proteomes" id="UP000321301"/>
    </source>
</evidence>
<dbReference type="InterPro" id="IPR034660">
    <property type="entry name" value="DinB/YfiT-like"/>
</dbReference>
<dbReference type="SUPFAM" id="SSF109854">
    <property type="entry name" value="DinB/YfiT-like putative metalloenzymes"/>
    <property type="match status" value="1"/>
</dbReference>
<keyword evidence="3" id="KW-1185">Reference proteome</keyword>
<dbReference type="AlphaFoldDB" id="A0A512CFH5"/>
<dbReference type="Proteomes" id="UP000321301">
    <property type="component" value="Unassembled WGS sequence"/>
</dbReference>
<gene>
    <name evidence="2" type="ORF">CQA01_34600</name>
</gene>
<keyword evidence="2" id="KW-0378">Hydrolase</keyword>
<dbReference type="NCBIfam" id="NF009807">
    <property type="entry name" value="PRK13291.1"/>
    <property type="match status" value="1"/>
</dbReference>
<organism evidence="2 3">
    <name type="scientific">Cyclobacterium qasimii</name>
    <dbReference type="NCBI Taxonomy" id="1350429"/>
    <lineage>
        <taxon>Bacteria</taxon>
        <taxon>Pseudomonadati</taxon>
        <taxon>Bacteroidota</taxon>
        <taxon>Cytophagia</taxon>
        <taxon>Cytophagales</taxon>
        <taxon>Cyclobacteriaceae</taxon>
        <taxon>Cyclobacterium</taxon>
    </lineage>
</organism>
<dbReference type="EMBL" id="BJYV01000018">
    <property type="protein sequence ID" value="GEO22926.1"/>
    <property type="molecule type" value="Genomic_DNA"/>
</dbReference>
<proteinExistence type="predicted"/>
<name>A0A512CFH5_9BACT</name>
<accession>A0A512CFH5</accession>
<comment type="caution">
    <text evidence="2">The sequence shown here is derived from an EMBL/GenBank/DDBJ whole genome shotgun (WGS) entry which is preliminary data.</text>
</comment>